<reference evidence="2 3" key="1">
    <citation type="submission" date="2023-01" db="EMBL/GenBank/DDBJ databases">
        <authorList>
            <person name="Kreplak J."/>
        </authorList>
    </citation>
    <scope>NUCLEOTIDE SEQUENCE [LARGE SCALE GENOMIC DNA]</scope>
</reference>
<feature type="compositionally biased region" description="Polar residues" evidence="1">
    <location>
        <begin position="35"/>
        <end position="44"/>
    </location>
</feature>
<organism evidence="2 3">
    <name type="scientific">Vicia faba</name>
    <name type="common">Broad bean</name>
    <name type="synonym">Faba vulgaris</name>
    <dbReference type="NCBI Taxonomy" id="3906"/>
    <lineage>
        <taxon>Eukaryota</taxon>
        <taxon>Viridiplantae</taxon>
        <taxon>Streptophyta</taxon>
        <taxon>Embryophyta</taxon>
        <taxon>Tracheophyta</taxon>
        <taxon>Spermatophyta</taxon>
        <taxon>Magnoliopsida</taxon>
        <taxon>eudicotyledons</taxon>
        <taxon>Gunneridae</taxon>
        <taxon>Pentapetalae</taxon>
        <taxon>rosids</taxon>
        <taxon>fabids</taxon>
        <taxon>Fabales</taxon>
        <taxon>Fabaceae</taxon>
        <taxon>Papilionoideae</taxon>
        <taxon>50 kb inversion clade</taxon>
        <taxon>NPAAA clade</taxon>
        <taxon>Hologalegina</taxon>
        <taxon>IRL clade</taxon>
        <taxon>Fabeae</taxon>
        <taxon>Vicia</taxon>
    </lineage>
</organism>
<gene>
    <name evidence="2" type="ORF">VFH_II254160</name>
</gene>
<evidence type="ECO:0000313" key="2">
    <source>
        <dbReference type="EMBL" id="CAI8601063.1"/>
    </source>
</evidence>
<keyword evidence="3" id="KW-1185">Reference proteome</keyword>
<feature type="region of interest" description="Disordered" evidence="1">
    <location>
        <begin position="23"/>
        <end position="54"/>
    </location>
</feature>
<protein>
    <submittedName>
        <fullName evidence="2">Uncharacterized protein</fullName>
    </submittedName>
</protein>
<dbReference type="AlphaFoldDB" id="A0AAV0ZVV3"/>
<evidence type="ECO:0000313" key="3">
    <source>
        <dbReference type="Proteomes" id="UP001157006"/>
    </source>
</evidence>
<dbReference type="EMBL" id="OX451737">
    <property type="protein sequence ID" value="CAI8601063.1"/>
    <property type="molecule type" value="Genomic_DNA"/>
</dbReference>
<proteinExistence type="predicted"/>
<evidence type="ECO:0000256" key="1">
    <source>
        <dbReference type="SAM" id="MobiDB-lite"/>
    </source>
</evidence>
<name>A0AAV0ZVV3_VICFA</name>
<dbReference type="Proteomes" id="UP001157006">
    <property type="component" value="Chromosome 2"/>
</dbReference>
<accession>A0AAV0ZVV3</accession>
<sequence length="111" mass="11919">MGLLPKWLEQVLAALGAAASEEEATESKLTGKLTPFQSPASEQDGSVKLTEEERKSATADEKLILGMFKQEGKCDFVPSLDLDELGNYVAGDGQGARKKKNPFEAEVYLAG</sequence>